<protein>
    <submittedName>
        <fullName evidence="1">Uncharacterized protein</fullName>
    </submittedName>
</protein>
<dbReference type="EMBL" id="FMAF01000001">
    <property type="protein sequence ID" value="SCB06946.1"/>
    <property type="molecule type" value="Genomic_DNA"/>
</dbReference>
<evidence type="ECO:0000313" key="2">
    <source>
        <dbReference type="Proteomes" id="UP000199205"/>
    </source>
</evidence>
<dbReference type="Proteomes" id="UP000199205">
    <property type="component" value="Unassembled WGS sequence"/>
</dbReference>
<name>A0A1C3TUN9_9HYPH</name>
<gene>
    <name evidence="1" type="ORF">GA0061101_1019</name>
</gene>
<dbReference type="OrthoDB" id="8434031at2"/>
<dbReference type="RefSeq" id="WP_037194217.1">
    <property type="nucleotide sequence ID" value="NZ_JAAMOT010000008.1"/>
</dbReference>
<dbReference type="AlphaFoldDB" id="A0A1C3TUN9"/>
<proteinExistence type="predicted"/>
<reference evidence="1 2" key="1">
    <citation type="submission" date="2016-08" db="EMBL/GenBank/DDBJ databases">
        <authorList>
            <person name="Seilhamer J.J."/>
        </authorList>
    </citation>
    <scope>NUCLEOTIDE SEQUENCE [LARGE SCALE GENOMIC DNA]</scope>
    <source>
        <strain evidence="1 2">P1-7</strain>
    </source>
</reference>
<organism evidence="1 2">
    <name type="scientific">Rhizobium lusitanum</name>
    <dbReference type="NCBI Taxonomy" id="293958"/>
    <lineage>
        <taxon>Bacteria</taxon>
        <taxon>Pseudomonadati</taxon>
        <taxon>Pseudomonadota</taxon>
        <taxon>Alphaproteobacteria</taxon>
        <taxon>Hyphomicrobiales</taxon>
        <taxon>Rhizobiaceae</taxon>
        <taxon>Rhizobium/Agrobacterium group</taxon>
        <taxon>Rhizobium</taxon>
    </lineage>
</organism>
<evidence type="ECO:0000313" key="1">
    <source>
        <dbReference type="EMBL" id="SCB06946.1"/>
    </source>
</evidence>
<sequence length="361" mass="40911">MLFNLEYDHGTILEGYLIPDGFSDLPHIRVSDANGDLMILPCDQLKQAVIDSGRHENGRVGFKLDTTIIPDLAERTSLMIHDAKSGLLIYRRPQVPQTIPLKILRLETQLLPMVKFDYHCGRHFQYELPSVERFGHETALQAFHLNAIQSIYISGRLLLRNYEEFLDKGFKAIVLLTDPYYELALRIFLLKRMARTQISFFGDRDKIILAPAAEHFADVDLESEASLKMALKKAPQNVRSVLVSPVTRQLATTIPEQLVTRSDVAAAIDLLSRFAIVGHDSDSLYFQHAVGELLGIPIDDFPLPSRHSTLENIAAQLRSLHIAELMLEEDLIFDHYVREAMKPSAPELRETIVSRHAKTSH</sequence>
<accession>A0A1C3TUN9</accession>